<dbReference type="GO" id="GO:0006412">
    <property type="term" value="P:translation"/>
    <property type="evidence" value="ECO:0007669"/>
    <property type="project" value="UniProtKB-UniRule"/>
</dbReference>
<comment type="subcellular location">
    <subcellularLocation>
        <location evidence="7">Plastid</location>
        <location evidence="7">Chloroplast</location>
    </subcellularLocation>
</comment>
<keyword evidence="2 7" id="KW-0699">rRNA-binding</keyword>
<evidence type="ECO:0000256" key="5">
    <source>
        <dbReference type="ARBA" id="ARBA00023274"/>
    </source>
</evidence>
<evidence type="ECO:0000256" key="1">
    <source>
        <dbReference type="ARBA" id="ARBA00005589"/>
    </source>
</evidence>
<organism evidence="10">
    <name type="scientific">Amphilophium carolinae</name>
    <dbReference type="NCBI Taxonomy" id="545665"/>
    <lineage>
        <taxon>Eukaryota</taxon>
        <taxon>Viridiplantae</taxon>
        <taxon>Streptophyta</taxon>
        <taxon>Embryophyta</taxon>
        <taxon>Tracheophyta</taxon>
        <taxon>Spermatophyta</taxon>
        <taxon>Magnoliopsida</taxon>
        <taxon>eudicotyledons</taxon>
        <taxon>Gunneridae</taxon>
        <taxon>Pentapetalae</taxon>
        <taxon>asterids</taxon>
        <taxon>lamiids</taxon>
        <taxon>Lamiales</taxon>
        <taxon>Bignoniaceae</taxon>
        <taxon>Bignonieae</taxon>
        <taxon>Amphilophium</taxon>
    </lineage>
</organism>
<comment type="subunit">
    <text evidence="7">Part of the 30S ribosomal subunit.</text>
</comment>
<dbReference type="Gene3D" id="4.10.640.10">
    <property type="entry name" value="Ribosomal protein S18"/>
    <property type="match status" value="1"/>
</dbReference>
<evidence type="ECO:0000256" key="7">
    <source>
        <dbReference type="HAMAP-Rule" id="MF_00270"/>
    </source>
</evidence>
<keyword evidence="10" id="KW-0934">Plastid</keyword>
<dbReference type="GO" id="GO:0009507">
    <property type="term" value="C:chloroplast"/>
    <property type="evidence" value="ECO:0007669"/>
    <property type="project" value="UniProtKB-SubCell"/>
</dbReference>
<evidence type="ECO:0000256" key="3">
    <source>
        <dbReference type="ARBA" id="ARBA00022884"/>
    </source>
</evidence>
<sequence length="119" mass="14283">MNKKKRPFNKFKKPFNKKKRPFRRPLSRIQENRINHKNIGLISRFISQQGKILSRRVTKLTLKQQRLVTKAIKIARILALLPFRTNKVKLKRTNPTARIRSRKRTKPTTRTPGFRTRKK</sequence>
<evidence type="ECO:0000256" key="8">
    <source>
        <dbReference type="RuleBase" id="RU003910"/>
    </source>
</evidence>
<dbReference type="InterPro" id="IPR036870">
    <property type="entry name" value="Ribosomal_bS18_sf"/>
</dbReference>
<accession>A0A4P9HQY4</accession>
<evidence type="ECO:0000256" key="4">
    <source>
        <dbReference type="ARBA" id="ARBA00022980"/>
    </source>
</evidence>
<geneLocation type="chloroplast" evidence="10"/>
<feature type="region of interest" description="Disordered" evidence="9">
    <location>
        <begin position="1"/>
        <end position="24"/>
    </location>
</feature>
<evidence type="ECO:0000313" key="10">
    <source>
        <dbReference type="EMBL" id="QCU48259.1"/>
    </source>
</evidence>
<dbReference type="HAMAP" id="MF_00270">
    <property type="entry name" value="Ribosomal_bS18"/>
    <property type="match status" value="1"/>
</dbReference>
<dbReference type="GO" id="GO:0070181">
    <property type="term" value="F:small ribosomal subunit rRNA binding"/>
    <property type="evidence" value="ECO:0007669"/>
    <property type="project" value="TreeGrafter"/>
</dbReference>
<protein>
    <recommendedName>
        <fullName evidence="6 7">Small ribosomal subunit protein bS18c</fullName>
    </recommendedName>
</protein>
<dbReference type="NCBIfam" id="TIGR00165">
    <property type="entry name" value="S18"/>
    <property type="match status" value="1"/>
</dbReference>
<dbReference type="GO" id="GO:0005763">
    <property type="term" value="C:mitochondrial small ribosomal subunit"/>
    <property type="evidence" value="ECO:0007669"/>
    <property type="project" value="TreeGrafter"/>
</dbReference>
<dbReference type="SUPFAM" id="SSF46911">
    <property type="entry name" value="Ribosomal protein S18"/>
    <property type="match status" value="1"/>
</dbReference>
<dbReference type="RefSeq" id="YP_009662737.1">
    <property type="nucleotide sequence ID" value="NC_042933.1"/>
</dbReference>
<dbReference type="AlphaFoldDB" id="A0A4P9HQY4"/>
<dbReference type="PANTHER" id="PTHR13479:SF40">
    <property type="entry name" value="SMALL RIBOSOMAL SUBUNIT PROTEIN BS18M"/>
    <property type="match status" value="1"/>
</dbReference>
<keyword evidence="5 7" id="KW-0687">Ribonucleoprotein</keyword>
<keyword evidence="10" id="KW-0150">Chloroplast</keyword>
<evidence type="ECO:0000256" key="6">
    <source>
        <dbReference type="ARBA" id="ARBA00035266"/>
    </source>
</evidence>
<feature type="compositionally biased region" description="Low complexity" evidence="9">
    <location>
        <begin position="108"/>
        <end position="119"/>
    </location>
</feature>
<feature type="region of interest" description="Disordered" evidence="9">
    <location>
        <begin position="91"/>
        <end position="119"/>
    </location>
</feature>
<dbReference type="GO" id="GO:0003735">
    <property type="term" value="F:structural constituent of ribosome"/>
    <property type="evidence" value="ECO:0007669"/>
    <property type="project" value="InterPro"/>
</dbReference>
<evidence type="ECO:0000256" key="2">
    <source>
        <dbReference type="ARBA" id="ARBA00022730"/>
    </source>
</evidence>
<gene>
    <name evidence="7 10" type="primary">rps18</name>
</gene>
<reference evidence="10" key="1">
    <citation type="submission" date="2018-11" db="EMBL/GenBank/DDBJ databases">
        <title>Complete chloroplast genomes at low taxonomic levels: A case study using Amphilophium (Bignonieae, Bignoniaceae).</title>
        <authorList>
            <person name="Thode V.A."/>
            <person name="Lohmann L.G."/>
        </authorList>
    </citation>
    <scope>NUCLEOTIDE SEQUENCE</scope>
</reference>
<name>A0A4P9HQY4_9LAMI</name>
<dbReference type="EMBL" id="MK163625">
    <property type="protein sequence ID" value="QCU48259.1"/>
    <property type="molecule type" value="Genomic_DNA"/>
</dbReference>
<evidence type="ECO:0000256" key="9">
    <source>
        <dbReference type="SAM" id="MobiDB-lite"/>
    </source>
</evidence>
<proteinExistence type="inferred from homology"/>
<dbReference type="Pfam" id="PF01084">
    <property type="entry name" value="Ribosomal_S18"/>
    <property type="match status" value="1"/>
</dbReference>
<dbReference type="InterPro" id="IPR001648">
    <property type="entry name" value="Ribosomal_bS18"/>
</dbReference>
<keyword evidence="4 7" id="KW-0689">Ribosomal protein</keyword>
<comment type="similarity">
    <text evidence="1 7 8">Belongs to the bacterial ribosomal protein bS18 family.</text>
</comment>
<dbReference type="GeneID" id="40511925"/>
<dbReference type="PRINTS" id="PR00974">
    <property type="entry name" value="RIBOSOMALS18"/>
</dbReference>
<keyword evidence="3 7" id="KW-0694">RNA-binding</keyword>
<dbReference type="PANTHER" id="PTHR13479">
    <property type="entry name" value="30S RIBOSOMAL PROTEIN S18"/>
    <property type="match status" value="1"/>
</dbReference>